<organism evidence="4 5">
    <name type="scientific">Pelagerythrobacter marinus</name>
    <dbReference type="NCBI Taxonomy" id="538382"/>
    <lineage>
        <taxon>Bacteria</taxon>
        <taxon>Pseudomonadati</taxon>
        <taxon>Pseudomonadota</taxon>
        <taxon>Alphaproteobacteria</taxon>
        <taxon>Sphingomonadales</taxon>
        <taxon>Erythrobacteraceae</taxon>
        <taxon>Pelagerythrobacter</taxon>
    </lineage>
</organism>
<name>A0ABW9UY19_9SPHN</name>
<protein>
    <submittedName>
        <fullName evidence="4">RNA-binding S4 domain-containing protein</fullName>
    </submittedName>
</protein>
<comment type="caution">
    <text evidence="4">The sequence shown here is derived from an EMBL/GenBank/DDBJ whole genome shotgun (WGS) entry which is preliminary data.</text>
</comment>
<dbReference type="RefSeq" id="WP_160733461.1">
    <property type="nucleotide sequence ID" value="NZ_WTYO01000003.1"/>
</dbReference>
<reference evidence="4 5" key="1">
    <citation type="submission" date="2019-12" db="EMBL/GenBank/DDBJ databases">
        <title>Genomic-based taxomic classification of the family Erythrobacteraceae.</title>
        <authorList>
            <person name="Xu L."/>
        </authorList>
    </citation>
    <scope>NUCLEOTIDE SEQUENCE [LARGE SCALE GENOMIC DNA]</scope>
    <source>
        <strain evidence="4 5">H32</strain>
    </source>
</reference>
<dbReference type="CDD" id="cd00165">
    <property type="entry name" value="S4"/>
    <property type="match status" value="1"/>
</dbReference>
<evidence type="ECO:0000313" key="4">
    <source>
        <dbReference type="EMBL" id="MXO68856.1"/>
    </source>
</evidence>
<dbReference type="Proteomes" id="UP000444401">
    <property type="component" value="Unassembled WGS sequence"/>
</dbReference>
<dbReference type="Pfam" id="PF01479">
    <property type="entry name" value="S4"/>
    <property type="match status" value="1"/>
</dbReference>
<gene>
    <name evidence="4" type="ORF">GRI72_08460</name>
</gene>
<keyword evidence="1" id="KW-0694">RNA-binding</keyword>
<evidence type="ECO:0000313" key="5">
    <source>
        <dbReference type="Proteomes" id="UP000444401"/>
    </source>
</evidence>
<keyword evidence="5" id="KW-1185">Reference proteome</keyword>
<evidence type="ECO:0000259" key="3">
    <source>
        <dbReference type="SMART" id="SM00363"/>
    </source>
</evidence>
<evidence type="ECO:0000256" key="1">
    <source>
        <dbReference type="PROSITE-ProRule" id="PRU00182"/>
    </source>
</evidence>
<proteinExistence type="predicted"/>
<accession>A0ABW9UY19</accession>
<feature type="region of interest" description="Disordered" evidence="2">
    <location>
        <begin position="85"/>
        <end position="107"/>
    </location>
</feature>
<dbReference type="SUPFAM" id="SSF55174">
    <property type="entry name" value="Alpha-L RNA-binding motif"/>
    <property type="match status" value="1"/>
</dbReference>
<feature type="domain" description="RNA-binding S4" evidence="3">
    <location>
        <begin position="1"/>
        <end position="63"/>
    </location>
</feature>
<dbReference type="InterPro" id="IPR036986">
    <property type="entry name" value="S4_RNA-bd_sf"/>
</dbReference>
<dbReference type="EMBL" id="WTYO01000003">
    <property type="protein sequence ID" value="MXO68856.1"/>
    <property type="molecule type" value="Genomic_DNA"/>
</dbReference>
<dbReference type="PROSITE" id="PS50889">
    <property type="entry name" value="S4"/>
    <property type="match status" value="1"/>
</dbReference>
<dbReference type="InterPro" id="IPR002942">
    <property type="entry name" value="S4_RNA-bd"/>
</dbReference>
<sequence>MRIDRLLCRLRFFKSRARAQALVESGHVRCNGRRVGRASLAVGCGDVLTFPLGRSVRVIELTALPGRRGPPAEARACYRELDPDGQSAIAAHGPGVRAPARKGSDPK</sequence>
<evidence type="ECO:0000256" key="2">
    <source>
        <dbReference type="SAM" id="MobiDB-lite"/>
    </source>
</evidence>
<dbReference type="Gene3D" id="3.10.290.10">
    <property type="entry name" value="RNA-binding S4 domain"/>
    <property type="match status" value="1"/>
</dbReference>
<dbReference type="SMART" id="SM00363">
    <property type="entry name" value="S4"/>
    <property type="match status" value="1"/>
</dbReference>